<gene>
    <name evidence="1" type="ORF">RRG08_003972</name>
</gene>
<dbReference type="EMBL" id="JAWDGP010004140">
    <property type="protein sequence ID" value="KAK3767540.1"/>
    <property type="molecule type" value="Genomic_DNA"/>
</dbReference>
<proteinExistence type="predicted"/>
<evidence type="ECO:0000313" key="1">
    <source>
        <dbReference type="EMBL" id="KAK3767540.1"/>
    </source>
</evidence>
<name>A0AAE0ZDZ3_9GAST</name>
<comment type="caution">
    <text evidence="1">The sequence shown here is derived from an EMBL/GenBank/DDBJ whole genome shotgun (WGS) entry which is preliminary data.</text>
</comment>
<accession>A0AAE0ZDZ3</accession>
<dbReference type="PANTHER" id="PTHR46888:SF1">
    <property type="entry name" value="RIBONUCLEASE H"/>
    <property type="match status" value="1"/>
</dbReference>
<evidence type="ECO:0000313" key="2">
    <source>
        <dbReference type="Proteomes" id="UP001283361"/>
    </source>
</evidence>
<keyword evidence="2" id="KW-1185">Reference proteome</keyword>
<organism evidence="1 2">
    <name type="scientific">Elysia crispata</name>
    <name type="common">lettuce slug</name>
    <dbReference type="NCBI Taxonomy" id="231223"/>
    <lineage>
        <taxon>Eukaryota</taxon>
        <taxon>Metazoa</taxon>
        <taxon>Spiralia</taxon>
        <taxon>Lophotrochozoa</taxon>
        <taxon>Mollusca</taxon>
        <taxon>Gastropoda</taxon>
        <taxon>Heterobranchia</taxon>
        <taxon>Euthyneura</taxon>
        <taxon>Panpulmonata</taxon>
        <taxon>Sacoglossa</taxon>
        <taxon>Placobranchoidea</taxon>
        <taxon>Plakobranchidae</taxon>
        <taxon>Elysia</taxon>
    </lineage>
</organism>
<dbReference type="PANTHER" id="PTHR46888">
    <property type="entry name" value="ZINC KNUCKLE DOMAINCONTAINING PROTEIN-RELATED"/>
    <property type="match status" value="1"/>
</dbReference>
<dbReference type="AlphaFoldDB" id="A0AAE0ZDZ3"/>
<protein>
    <submittedName>
        <fullName evidence="1">Uncharacterized protein</fullName>
    </submittedName>
</protein>
<dbReference type="Proteomes" id="UP001283361">
    <property type="component" value="Unassembled WGS sequence"/>
</dbReference>
<sequence length="174" mass="20144">MEEFTKLGRDLGLEGDQLLQFLEKRQAEAFEPEQERLKALEADKIKRLADELEMKRIELSAAGTKDLGSRADSAARAPKLPPFNENSDEIDAYLERFERFAKNNNWQETAATLLSALLTGKSLEFYSRLPKEETDGYIELKLALLRHYDYTENGYRRKFRNCKPEEGETPCLIY</sequence>
<reference evidence="1" key="1">
    <citation type="journal article" date="2023" name="G3 (Bethesda)">
        <title>A reference genome for the long-term kleptoplast-retaining sea slug Elysia crispata morphotype clarki.</title>
        <authorList>
            <person name="Eastman K.E."/>
            <person name="Pendleton A.L."/>
            <person name="Shaikh M.A."/>
            <person name="Suttiyut T."/>
            <person name="Ogas R."/>
            <person name="Tomko P."/>
            <person name="Gavelis G."/>
            <person name="Widhalm J.R."/>
            <person name="Wisecaver J.H."/>
        </authorList>
    </citation>
    <scope>NUCLEOTIDE SEQUENCE</scope>
    <source>
        <strain evidence="1">ECLA1</strain>
    </source>
</reference>